<dbReference type="Proteomes" id="UP000595437">
    <property type="component" value="Chromosome 4"/>
</dbReference>
<accession>A0A7T8KD52</accession>
<keyword evidence="3" id="KW-1185">Reference proteome</keyword>
<evidence type="ECO:0000313" key="2">
    <source>
        <dbReference type="EMBL" id="QQP53715.1"/>
    </source>
</evidence>
<dbReference type="AlphaFoldDB" id="A0A7T8KD52"/>
<feature type="region of interest" description="Disordered" evidence="1">
    <location>
        <begin position="22"/>
        <end position="49"/>
    </location>
</feature>
<reference evidence="3" key="1">
    <citation type="submission" date="2021-01" db="EMBL/GenBank/DDBJ databases">
        <title>Caligus Genome Assembly.</title>
        <authorList>
            <person name="Gallardo-Escarate C."/>
        </authorList>
    </citation>
    <scope>NUCLEOTIDE SEQUENCE [LARGE SCALE GENOMIC DNA]</scope>
</reference>
<name>A0A7T8KD52_CALRO</name>
<proteinExistence type="predicted"/>
<dbReference type="EMBL" id="CP045893">
    <property type="protein sequence ID" value="QQP53715.1"/>
    <property type="molecule type" value="Genomic_DNA"/>
</dbReference>
<evidence type="ECO:0000313" key="3">
    <source>
        <dbReference type="Proteomes" id="UP000595437"/>
    </source>
</evidence>
<evidence type="ECO:0000256" key="1">
    <source>
        <dbReference type="SAM" id="MobiDB-lite"/>
    </source>
</evidence>
<gene>
    <name evidence="2" type="ORF">FKW44_006281</name>
</gene>
<organism evidence="2 3">
    <name type="scientific">Caligus rogercresseyi</name>
    <name type="common">Sea louse</name>
    <dbReference type="NCBI Taxonomy" id="217165"/>
    <lineage>
        <taxon>Eukaryota</taxon>
        <taxon>Metazoa</taxon>
        <taxon>Ecdysozoa</taxon>
        <taxon>Arthropoda</taxon>
        <taxon>Crustacea</taxon>
        <taxon>Multicrustacea</taxon>
        <taxon>Hexanauplia</taxon>
        <taxon>Copepoda</taxon>
        <taxon>Siphonostomatoida</taxon>
        <taxon>Caligidae</taxon>
        <taxon>Caligus</taxon>
    </lineage>
</organism>
<protein>
    <submittedName>
        <fullName evidence="2">Uncharacterized protein</fullName>
    </submittedName>
</protein>
<sequence>MTHVEIAISRHRPTCTCIKRPRPVKESRMPPPKSRQLGAVGHSRIPCPVSKHLKQTPTFRACA</sequence>